<name>A0A255Z7A6_9PROT</name>
<keyword evidence="4 7" id="KW-0812">Transmembrane</keyword>
<evidence type="ECO:0000256" key="3">
    <source>
        <dbReference type="ARBA" id="ARBA00022452"/>
    </source>
</evidence>
<dbReference type="PANTHER" id="PTHR30069">
    <property type="entry name" value="TONB-DEPENDENT OUTER MEMBRANE RECEPTOR"/>
    <property type="match status" value="1"/>
</dbReference>
<dbReference type="Proteomes" id="UP000216998">
    <property type="component" value="Unassembled WGS sequence"/>
</dbReference>
<reference evidence="11 12" key="1">
    <citation type="submission" date="2017-07" db="EMBL/GenBank/DDBJ databases">
        <title>Niveispirillum cyanobacteriorum sp. nov., isolated from cyanobacterial aggregates in a eutrophic lake.</title>
        <authorList>
            <person name="Cai H."/>
        </authorList>
    </citation>
    <scope>NUCLEOTIDE SEQUENCE [LARGE SCALE GENOMIC DNA]</scope>
    <source>
        <strain evidence="12">TH1-14</strain>
    </source>
</reference>
<protein>
    <recommendedName>
        <fullName evidence="13">TonB-dependent receptor</fullName>
    </recommendedName>
</protein>
<dbReference type="Pfam" id="PF14905">
    <property type="entry name" value="OMP_b-brl_3"/>
    <property type="match status" value="1"/>
</dbReference>
<dbReference type="InterPro" id="IPR036942">
    <property type="entry name" value="Beta-barrel_TonB_sf"/>
</dbReference>
<evidence type="ECO:0000256" key="6">
    <source>
        <dbReference type="ARBA" id="ARBA00023237"/>
    </source>
</evidence>
<dbReference type="EMBL" id="NOXU01000015">
    <property type="protein sequence ID" value="OYQ37427.1"/>
    <property type="molecule type" value="Genomic_DNA"/>
</dbReference>
<dbReference type="OrthoDB" id="9760333at2"/>
<dbReference type="Gene3D" id="2.40.170.20">
    <property type="entry name" value="TonB-dependent receptor, beta-barrel domain"/>
    <property type="match status" value="1"/>
</dbReference>
<gene>
    <name evidence="11" type="ORF">CHU95_01685</name>
</gene>
<keyword evidence="5 7" id="KW-0472">Membrane</keyword>
<keyword evidence="12" id="KW-1185">Reference proteome</keyword>
<dbReference type="PROSITE" id="PS52016">
    <property type="entry name" value="TONB_DEPENDENT_REC_3"/>
    <property type="match status" value="1"/>
</dbReference>
<dbReference type="Pfam" id="PF07715">
    <property type="entry name" value="Plug"/>
    <property type="match status" value="1"/>
</dbReference>
<proteinExistence type="inferred from homology"/>
<feature type="chain" id="PRO_5012197556" description="TonB-dependent receptor" evidence="8">
    <location>
        <begin position="20"/>
        <end position="663"/>
    </location>
</feature>
<dbReference type="GO" id="GO:0015344">
    <property type="term" value="F:siderophore uptake transmembrane transporter activity"/>
    <property type="evidence" value="ECO:0007669"/>
    <property type="project" value="TreeGrafter"/>
</dbReference>
<evidence type="ECO:0000256" key="1">
    <source>
        <dbReference type="ARBA" id="ARBA00004571"/>
    </source>
</evidence>
<keyword evidence="6 7" id="KW-0998">Cell outer membrane</keyword>
<dbReference type="InterPro" id="IPR039426">
    <property type="entry name" value="TonB-dep_rcpt-like"/>
</dbReference>
<dbReference type="GO" id="GO:0009279">
    <property type="term" value="C:cell outer membrane"/>
    <property type="evidence" value="ECO:0007669"/>
    <property type="project" value="UniProtKB-SubCell"/>
</dbReference>
<evidence type="ECO:0000259" key="9">
    <source>
        <dbReference type="Pfam" id="PF07715"/>
    </source>
</evidence>
<evidence type="ECO:0000259" key="10">
    <source>
        <dbReference type="Pfam" id="PF14905"/>
    </source>
</evidence>
<evidence type="ECO:0000313" key="11">
    <source>
        <dbReference type="EMBL" id="OYQ37427.1"/>
    </source>
</evidence>
<accession>A0A255Z7A6</accession>
<dbReference type="InterPro" id="IPR012910">
    <property type="entry name" value="Plug_dom"/>
</dbReference>
<evidence type="ECO:0000256" key="8">
    <source>
        <dbReference type="SAM" id="SignalP"/>
    </source>
</evidence>
<keyword evidence="3 7" id="KW-1134">Transmembrane beta strand</keyword>
<comment type="subcellular location">
    <subcellularLocation>
        <location evidence="1 7">Cell outer membrane</location>
        <topology evidence="1 7">Multi-pass membrane protein</topology>
    </subcellularLocation>
</comment>
<keyword evidence="2 7" id="KW-0813">Transport</keyword>
<sequence>MKKSFLLGATALLAVGAQAQTINYTALQDAFGQPVTTSATGKPQVASDAPAALRIITGAEIKASGLDNLPDILNRYSGMDLLRWGSGSADVAVRGYNQGSYPRLLVLVNGRQVYNDHFAMVVWNTIPVQLPEIKQIEIVKGPVGAIYGFNAVAGVVNIITVNPLYDETGTATLRGGTDGKREANMVKTLKLGERVGVKLSAGYKEQDEFEKGPITALERSRLTSPEANYVSLSGLTQVTDTIQWGVELSRSYSFQANYNTTNSYLGIKYVAESAKTDLTIDAGSLGLVSLMAYRNKMDFDYLAFGASDVTTTVVQLADLLQVGSDHTLKFTAEYRRAEMGRWPSPGANIGYDVYAGSTMWDWKVSDNVSFTNAVRLDMFSLDYSGPIAPPWRQTDYDRDMTKISYNSGLVYKPDAISTWRATFGMANQLPSLLELGGYYIVGAIPTVGNPRIDPSRITSFEVGYDRTVEAINGRLGITAYRQHTKDLKTFTGGVADRMVINGVLSQTMVNAGNSSSWGLEADINGALAGGLSYSASYTWTQIDDDLTVNRGARATRPIKFEDATPEHKLRGGLGWSQGGFSADLGLTWQSDRYLLRPGTGTLAGSQVPTKVGSFVTGTATAAYTFSTGTELRATASDFLRSSTATTASLETERRLYVSLSQSF</sequence>
<comment type="similarity">
    <text evidence="7">Belongs to the TonB-dependent receptor family.</text>
</comment>
<evidence type="ECO:0000256" key="7">
    <source>
        <dbReference type="PROSITE-ProRule" id="PRU01360"/>
    </source>
</evidence>
<feature type="domain" description="Outer membrane protein beta-barrel" evidence="10">
    <location>
        <begin position="446"/>
        <end position="541"/>
    </location>
</feature>
<feature type="signal peptide" evidence="8">
    <location>
        <begin position="1"/>
        <end position="19"/>
    </location>
</feature>
<feature type="domain" description="TonB-dependent receptor plug" evidence="9">
    <location>
        <begin position="47"/>
        <end position="155"/>
    </location>
</feature>
<dbReference type="AlphaFoldDB" id="A0A255Z7A6"/>
<evidence type="ECO:0000256" key="5">
    <source>
        <dbReference type="ARBA" id="ARBA00023136"/>
    </source>
</evidence>
<dbReference type="GO" id="GO:0044718">
    <property type="term" value="P:siderophore transmembrane transport"/>
    <property type="evidence" value="ECO:0007669"/>
    <property type="project" value="TreeGrafter"/>
</dbReference>
<dbReference type="RefSeq" id="WP_094453081.1">
    <property type="nucleotide sequence ID" value="NZ_NOXU01000015.1"/>
</dbReference>
<evidence type="ECO:0000256" key="4">
    <source>
        <dbReference type="ARBA" id="ARBA00022692"/>
    </source>
</evidence>
<dbReference type="PANTHER" id="PTHR30069:SF39">
    <property type="entry name" value="BLL6183 PROTEIN"/>
    <property type="match status" value="1"/>
</dbReference>
<evidence type="ECO:0008006" key="13">
    <source>
        <dbReference type="Google" id="ProtNLM"/>
    </source>
</evidence>
<dbReference type="InterPro" id="IPR037066">
    <property type="entry name" value="Plug_dom_sf"/>
</dbReference>
<dbReference type="SUPFAM" id="SSF56935">
    <property type="entry name" value="Porins"/>
    <property type="match status" value="1"/>
</dbReference>
<dbReference type="InterPro" id="IPR041700">
    <property type="entry name" value="OMP_b-brl_3"/>
</dbReference>
<comment type="caution">
    <text evidence="11">The sequence shown here is derived from an EMBL/GenBank/DDBJ whole genome shotgun (WGS) entry which is preliminary data.</text>
</comment>
<evidence type="ECO:0000256" key="2">
    <source>
        <dbReference type="ARBA" id="ARBA00022448"/>
    </source>
</evidence>
<keyword evidence="8" id="KW-0732">Signal</keyword>
<dbReference type="Gene3D" id="2.170.130.10">
    <property type="entry name" value="TonB-dependent receptor, plug domain"/>
    <property type="match status" value="1"/>
</dbReference>
<evidence type="ECO:0000313" key="12">
    <source>
        <dbReference type="Proteomes" id="UP000216998"/>
    </source>
</evidence>
<organism evidence="11 12">
    <name type="scientific">Niveispirillum lacus</name>
    <dbReference type="NCBI Taxonomy" id="1981099"/>
    <lineage>
        <taxon>Bacteria</taxon>
        <taxon>Pseudomonadati</taxon>
        <taxon>Pseudomonadota</taxon>
        <taxon>Alphaproteobacteria</taxon>
        <taxon>Rhodospirillales</taxon>
        <taxon>Azospirillaceae</taxon>
        <taxon>Niveispirillum</taxon>
    </lineage>
</organism>